<accession>A0A6A5Z8C6</accession>
<reference evidence="1" key="1">
    <citation type="journal article" date="2020" name="Stud. Mycol.">
        <title>101 Dothideomycetes genomes: a test case for predicting lifestyles and emergence of pathogens.</title>
        <authorList>
            <person name="Haridas S."/>
            <person name="Albert R."/>
            <person name="Binder M."/>
            <person name="Bloem J."/>
            <person name="Labutti K."/>
            <person name="Salamov A."/>
            <person name="Andreopoulos B."/>
            <person name="Baker S."/>
            <person name="Barry K."/>
            <person name="Bills G."/>
            <person name="Bluhm B."/>
            <person name="Cannon C."/>
            <person name="Castanera R."/>
            <person name="Culley D."/>
            <person name="Daum C."/>
            <person name="Ezra D."/>
            <person name="Gonzalez J."/>
            <person name="Henrissat B."/>
            <person name="Kuo A."/>
            <person name="Liang C."/>
            <person name="Lipzen A."/>
            <person name="Lutzoni F."/>
            <person name="Magnuson J."/>
            <person name="Mondo S."/>
            <person name="Nolan M."/>
            <person name="Ohm R."/>
            <person name="Pangilinan J."/>
            <person name="Park H.-J."/>
            <person name="Ramirez L."/>
            <person name="Alfaro M."/>
            <person name="Sun H."/>
            <person name="Tritt A."/>
            <person name="Yoshinaga Y."/>
            <person name="Zwiers L.-H."/>
            <person name="Turgeon B."/>
            <person name="Goodwin S."/>
            <person name="Spatafora J."/>
            <person name="Crous P."/>
            <person name="Grigoriev I."/>
        </authorList>
    </citation>
    <scope>NUCLEOTIDE SEQUENCE</scope>
    <source>
        <strain evidence="1">CBS 627.86</strain>
    </source>
</reference>
<protein>
    <submittedName>
        <fullName evidence="1">Uncharacterized protein</fullName>
    </submittedName>
</protein>
<dbReference type="AlphaFoldDB" id="A0A6A5Z8C6"/>
<dbReference type="Proteomes" id="UP000799770">
    <property type="component" value="Unassembled WGS sequence"/>
</dbReference>
<evidence type="ECO:0000313" key="2">
    <source>
        <dbReference type="Proteomes" id="UP000799770"/>
    </source>
</evidence>
<sequence>MFHELEDTVKPLQHRRSSWSIKQKLLPSRLSRSRNGSVPSIPSMAPILSHSSRLTKSLRPITEAAETKPGDAPTARASGQKITAEEVKEFRELIRYRYSLDVDIWSLRHVKVFQRDIVYEKMRKSDAALRKIQNTIRTWDKREYFTSDREFRNFQEVKKRVLQSGKREWMNHPPWEEAELERYYDQ</sequence>
<organism evidence="1 2">
    <name type="scientific">Lophiotrema nucula</name>
    <dbReference type="NCBI Taxonomy" id="690887"/>
    <lineage>
        <taxon>Eukaryota</taxon>
        <taxon>Fungi</taxon>
        <taxon>Dikarya</taxon>
        <taxon>Ascomycota</taxon>
        <taxon>Pezizomycotina</taxon>
        <taxon>Dothideomycetes</taxon>
        <taxon>Pleosporomycetidae</taxon>
        <taxon>Pleosporales</taxon>
        <taxon>Lophiotremataceae</taxon>
        <taxon>Lophiotrema</taxon>
    </lineage>
</organism>
<dbReference type="EMBL" id="ML977322">
    <property type="protein sequence ID" value="KAF2115769.1"/>
    <property type="molecule type" value="Genomic_DNA"/>
</dbReference>
<dbReference type="OrthoDB" id="4127862at2759"/>
<name>A0A6A5Z8C6_9PLEO</name>
<keyword evidence="2" id="KW-1185">Reference proteome</keyword>
<gene>
    <name evidence="1" type="ORF">BDV96DRAFT_574450</name>
</gene>
<proteinExistence type="predicted"/>
<evidence type="ECO:0000313" key="1">
    <source>
        <dbReference type="EMBL" id="KAF2115769.1"/>
    </source>
</evidence>